<keyword evidence="12" id="KW-1185">Reference proteome</keyword>
<dbReference type="InterPro" id="IPR006153">
    <property type="entry name" value="Cation/H_exchanger_TM"/>
</dbReference>
<keyword evidence="4" id="KW-1003">Cell membrane</keyword>
<evidence type="ECO:0000256" key="8">
    <source>
        <dbReference type="ARBA" id="ARBA00023136"/>
    </source>
</evidence>
<dbReference type="InterPro" id="IPR038770">
    <property type="entry name" value="Na+/solute_symporter_sf"/>
</dbReference>
<evidence type="ECO:0000256" key="3">
    <source>
        <dbReference type="ARBA" id="ARBA00022449"/>
    </source>
</evidence>
<feature type="transmembrane region" description="Helical" evidence="9">
    <location>
        <begin position="323"/>
        <end position="342"/>
    </location>
</feature>
<dbReference type="PATRIC" id="fig|1280948.3.peg.378"/>
<feature type="transmembrane region" description="Helical" evidence="9">
    <location>
        <begin position="354"/>
        <end position="375"/>
    </location>
</feature>
<dbReference type="OrthoDB" id="570124at2"/>
<evidence type="ECO:0000313" key="11">
    <source>
        <dbReference type="EMBL" id="KCZ65163.1"/>
    </source>
</evidence>
<protein>
    <recommendedName>
        <fullName evidence="10">Cation/H+ exchanger transmembrane domain-containing protein</fullName>
    </recommendedName>
</protein>
<reference evidence="11 12" key="1">
    <citation type="journal article" date="2014" name="Antonie Van Leeuwenhoek">
        <title>Hyphomonas beringensis sp. nov. and Hyphomonas chukchiensis sp. nov., isolated from surface seawater of the Bering Sea and Chukchi Sea.</title>
        <authorList>
            <person name="Li C."/>
            <person name="Lai Q."/>
            <person name="Li G."/>
            <person name="Dong C."/>
            <person name="Wang J."/>
            <person name="Liao Y."/>
            <person name="Shao Z."/>
        </authorList>
    </citation>
    <scope>NUCLEOTIDE SEQUENCE [LARGE SCALE GENOMIC DNA]</scope>
    <source>
        <strain evidence="11 12">22II1-22F38</strain>
    </source>
</reference>
<feature type="transmembrane region" description="Helical" evidence="9">
    <location>
        <begin position="81"/>
        <end position="101"/>
    </location>
</feature>
<evidence type="ECO:0000259" key="10">
    <source>
        <dbReference type="Pfam" id="PF00999"/>
    </source>
</evidence>
<feature type="transmembrane region" description="Helical" evidence="9">
    <location>
        <begin position="113"/>
        <end position="133"/>
    </location>
</feature>
<evidence type="ECO:0000256" key="1">
    <source>
        <dbReference type="ARBA" id="ARBA00004651"/>
    </source>
</evidence>
<feature type="transmembrane region" description="Helical" evidence="9">
    <location>
        <begin position="139"/>
        <end position="159"/>
    </location>
</feature>
<evidence type="ECO:0000256" key="5">
    <source>
        <dbReference type="ARBA" id="ARBA00022692"/>
    </source>
</evidence>
<feature type="transmembrane region" description="Helical" evidence="9">
    <location>
        <begin position="294"/>
        <end position="311"/>
    </location>
</feature>
<feature type="transmembrane region" description="Helical" evidence="9">
    <location>
        <begin position="180"/>
        <end position="198"/>
    </location>
</feature>
<evidence type="ECO:0000256" key="6">
    <source>
        <dbReference type="ARBA" id="ARBA00022989"/>
    </source>
</evidence>
<comment type="caution">
    <text evidence="11">The sequence shown here is derived from an EMBL/GenBank/DDBJ whole genome shotgun (WGS) entry which is preliminary data.</text>
</comment>
<comment type="subcellular location">
    <subcellularLocation>
        <location evidence="1">Cell membrane</location>
        <topology evidence="1">Multi-pass membrane protein</topology>
    </subcellularLocation>
</comment>
<feature type="transmembrane region" description="Helical" evidence="9">
    <location>
        <begin position="41"/>
        <end position="61"/>
    </location>
</feature>
<keyword evidence="7" id="KW-0406">Ion transport</keyword>
<keyword evidence="8 9" id="KW-0472">Membrane</keyword>
<accession>A0A059EBY4</accession>
<feature type="domain" description="Cation/H+ exchanger transmembrane" evidence="10">
    <location>
        <begin position="33"/>
        <end position="419"/>
    </location>
</feature>
<dbReference type="PANTHER" id="PTHR32507:SF0">
    <property type="entry name" value="NA(+)_H(+) ANTIPORTER 2-RELATED"/>
    <property type="match status" value="1"/>
</dbReference>
<keyword evidence="5 9" id="KW-0812">Transmembrane</keyword>
<dbReference type="EMBL" id="AWFH01000001">
    <property type="protein sequence ID" value="KCZ65163.1"/>
    <property type="molecule type" value="Genomic_DNA"/>
</dbReference>
<dbReference type="GO" id="GO:1902600">
    <property type="term" value="P:proton transmembrane transport"/>
    <property type="evidence" value="ECO:0007669"/>
    <property type="project" value="InterPro"/>
</dbReference>
<dbReference type="Proteomes" id="UP000024547">
    <property type="component" value="Unassembled WGS sequence"/>
</dbReference>
<proteinExistence type="predicted"/>
<keyword evidence="3" id="KW-0050">Antiport</keyword>
<evidence type="ECO:0000256" key="7">
    <source>
        <dbReference type="ARBA" id="ARBA00023065"/>
    </source>
</evidence>
<dbReference type="GO" id="GO:0015297">
    <property type="term" value="F:antiporter activity"/>
    <property type="evidence" value="ECO:0007669"/>
    <property type="project" value="UniProtKB-KW"/>
</dbReference>
<organism evidence="11 12">
    <name type="scientific">Hyphomonas atlantica</name>
    <dbReference type="NCBI Taxonomy" id="1280948"/>
    <lineage>
        <taxon>Bacteria</taxon>
        <taxon>Pseudomonadati</taxon>
        <taxon>Pseudomonadota</taxon>
        <taxon>Alphaproteobacteria</taxon>
        <taxon>Hyphomonadales</taxon>
        <taxon>Hyphomonadaceae</taxon>
        <taxon>Hyphomonas</taxon>
    </lineage>
</organism>
<feature type="transmembrane region" description="Helical" evidence="9">
    <location>
        <begin position="263"/>
        <end position="282"/>
    </location>
</feature>
<evidence type="ECO:0000256" key="9">
    <source>
        <dbReference type="SAM" id="Phobius"/>
    </source>
</evidence>
<name>A0A059EBY4_9PROT</name>
<dbReference type="AlphaFoldDB" id="A0A059EBY4"/>
<evidence type="ECO:0000256" key="4">
    <source>
        <dbReference type="ARBA" id="ARBA00022475"/>
    </source>
</evidence>
<dbReference type="PANTHER" id="PTHR32507">
    <property type="entry name" value="NA(+)/H(+) ANTIPORTER 1"/>
    <property type="match status" value="1"/>
</dbReference>
<keyword evidence="6 9" id="KW-1133">Transmembrane helix</keyword>
<dbReference type="STRING" id="1280948.HY36_01915"/>
<evidence type="ECO:0000256" key="2">
    <source>
        <dbReference type="ARBA" id="ARBA00022448"/>
    </source>
</evidence>
<gene>
    <name evidence="11" type="ORF">HY36_01915</name>
</gene>
<evidence type="ECO:0000313" key="12">
    <source>
        <dbReference type="Proteomes" id="UP000024547"/>
    </source>
</evidence>
<feature type="transmembrane region" description="Helical" evidence="9">
    <location>
        <begin position="204"/>
        <end position="228"/>
    </location>
</feature>
<dbReference type="eggNOG" id="COG0025">
    <property type="taxonomic scope" value="Bacteria"/>
</dbReference>
<dbReference type="RefSeq" id="WP_051602394.1">
    <property type="nucleotide sequence ID" value="NZ_AWFH01000001.1"/>
</dbReference>
<feature type="transmembrane region" description="Helical" evidence="9">
    <location>
        <begin position="395"/>
        <end position="418"/>
    </location>
</feature>
<keyword evidence="2" id="KW-0813">Transport</keyword>
<dbReference type="GO" id="GO:0005886">
    <property type="term" value="C:plasma membrane"/>
    <property type="evidence" value="ECO:0007669"/>
    <property type="project" value="UniProtKB-SubCell"/>
</dbReference>
<feature type="transmembrane region" description="Helical" evidence="9">
    <location>
        <begin position="240"/>
        <end position="257"/>
    </location>
</feature>
<dbReference type="Gene3D" id="1.20.1530.20">
    <property type="match status" value="1"/>
</dbReference>
<sequence>MDQFDFALAAAGSSELIFACALIGALGIGAQWIAWRIQAPAIVLMALAGLAVGPLWTVIFGEPLLNPEKVFNGGSNELLRPIVSLAVAVILFEGGLVLKFENLRDAGAAVRRMVFLGGPLAWALGTFAAHYAAGLDWGSSVVFAGVLVVTGPTVIMPLLRQSKLGGRTGQFLKWEGIVNDPVGALFAVAAFEIIRVAATGESILGKGAMIIVAAALGVGLGFAFGWAIVRAFRQGWTPEYLKAPIIFASIILCYALAEMIEKEIGLVAVTAYGMTLANSRLAGLAELRKFKEDIAVLLVSGVFVILTANLTPDVIRRALTWNTLAFLMAMLFIVRPLSVWIATWGTLKRNEAILLGWIAPRGIVAVAVSSLFATLLEDLGRRGDSRFYFSGAEQITPLAFAMVFVTVVLHGFTIGPLARRLGLARKERPGVLLVGVNPWSIDLAKVLKDVGIEPILADNNWRRLRPAREAGLNTFFGEVLSEEAEVRLDHAAFDQVVGLSANEPYNALVSGHFAPELGRHRVYQLSAQDTEEEDPRAIGMGTRGRTLIRRGRGYDGLIRDHYRGWTFGKTKLTEEYDLAEYRKDRPKADIIAEIRPDGTLIFLGPNREARGGDGVTLISFGPAREMEVAKEPEDISSDGNQG</sequence>
<feature type="transmembrane region" description="Helical" evidence="9">
    <location>
        <begin position="6"/>
        <end position="29"/>
    </location>
</feature>
<dbReference type="Pfam" id="PF00999">
    <property type="entry name" value="Na_H_Exchanger"/>
    <property type="match status" value="1"/>
</dbReference>